<gene>
    <name evidence="6" type="ORF">ENT37_11925</name>
</gene>
<feature type="domain" description="Pirin C-terminal" evidence="5">
    <location>
        <begin position="178"/>
        <end position="278"/>
    </location>
</feature>
<dbReference type="InterPro" id="IPR011051">
    <property type="entry name" value="RmlC_Cupin_sf"/>
</dbReference>
<name>A0A7C4KIX9_9CHLR</name>
<dbReference type="InterPro" id="IPR014710">
    <property type="entry name" value="RmlC-like_jellyroll"/>
</dbReference>
<dbReference type="Gene3D" id="2.60.120.10">
    <property type="entry name" value="Jelly Rolls"/>
    <property type="match status" value="2"/>
</dbReference>
<comment type="caution">
    <text evidence="6">The sequence shown here is derived from an EMBL/GenBank/DDBJ whole genome shotgun (WGS) entry which is preliminary data.</text>
</comment>
<feature type="binding site" evidence="2">
    <location>
        <position position="105"/>
    </location>
    <ligand>
        <name>Fe cation</name>
        <dbReference type="ChEBI" id="CHEBI:24875"/>
    </ligand>
</feature>
<comment type="cofactor">
    <cofactor evidence="2">
        <name>Fe cation</name>
        <dbReference type="ChEBI" id="CHEBI:24875"/>
    </cofactor>
    <text evidence="2">Binds 1 Fe cation per subunit.</text>
</comment>
<comment type="similarity">
    <text evidence="1 3">Belongs to the pirin family.</text>
</comment>
<dbReference type="CDD" id="cd02247">
    <property type="entry name" value="cupin_pirin_C"/>
    <property type="match status" value="1"/>
</dbReference>
<dbReference type="Pfam" id="PF02678">
    <property type="entry name" value="Pirin"/>
    <property type="match status" value="1"/>
</dbReference>
<dbReference type="PIRSF" id="PIRSF006232">
    <property type="entry name" value="Pirin"/>
    <property type="match status" value="1"/>
</dbReference>
<keyword evidence="2" id="KW-0479">Metal-binding</keyword>
<dbReference type="SUPFAM" id="SSF51182">
    <property type="entry name" value="RmlC-like cupins"/>
    <property type="match status" value="1"/>
</dbReference>
<dbReference type="Pfam" id="PF05726">
    <property type="entry name" value="Pirin_C"/>
    <property type="match status" value="1"/>
</dbReference>
<evidence type="ECO:0000259" key="4">
    <source>
        <dbReference type="Pfam" id="PF02678"/>
    </source>
</evidence>
<sequence length="281" mass="31098">MEKIRVIRAVIEPQMVIEGAGVRLLRSIAPRVSNEYDPFLLFDHFAFNDPNEGPIAGFPTHPHRGIETVTYMLEGNVRHRDSLGNVGIIGPGDVQWMTSGRGILHEEMPRRGPDGVIYGFQLWVNLPAALKMSRPRYQEVRADTIPVIEQEGVRVRVVAGTYAGNTGPVTEIAADPLYMDISLQPGAIFEHPVVNGHTTLVYLFQGEIRVGENAISAVKMLHFEDGDILRIEGGDLPARFMAFAGAPFKEPIVPYGPFVMNTVEEIQQTLIDLRNGTFVQG</sequence>
<keyword evidence="2" id="KW-0408">Iron</keyword>
<feature type="binding site" evidence="2">
    <location>
        <position position="63"/>
    </location>
    <ligand>
        <name>Fe cation</name>
        <dbReference type="ChEBI" id="CHEBI:24875"/>
    </ligand>
</feature>
<dbReference type="GO" id="GO:0046872">
    <property type="term" value="F:metal ion binding"/>
    <property type="evidence" value="ECO:0007669"/>
    <property type="project" value="UniProtKB-KW"/>
</dbReference>
<dbReference type="EMBL" id="DSYK01000590">
    <property type="protein sequence ID" value="HGS22556.1"/>
    <property type="molecule type" value="Genomic_DNA"/>
</dbReference>
<dbReference type="PANTHER" id="PTHR13903:SF8">
    <property type="entry name" value="PIRIN"/>
    <property type="match status" value="1"/>
</dbReference>
<dbReference type="InterPro" id="IPR003829">
    <property type="entry name" value="Pirin_N_dom"/>
</dbReference>
<feature type="domain" description="Pirin N-terminal" evidence="4">
    <location>
        <begin position="31"/>
        <end position="124"/>
    </location>
</feature>
<proteinExistence type="inferred from homology"/>
<feature type="binding site" evidence="2">
    <location>
        <position position="107"/>
    </location>
    <ligand>
        <name>Fe cation</name>
        <dbReference type="ChEBI" id="CHEBI:24875"/>
    </ligand>
</feature>
<reference evidence="6" key="1">
    <citation type="journal article" date="2020" name="mSystems">
        <title>Genome- and Community-Level Interaction Insights into Carbon Utilization and Element Cycling Functions of Hydrothermarchaeota in Hydrothermal Sediment.</title>
        <authorList>
            <person name="Zhou Z."/>
            <person name="Liu Y."/>
            <person name="Xu W."/>
            <person name="Pan J."/>
            <person name="Luo Z.H."/>
            <person name="Li M."/>
        </authorList>
    </citation>
    <scope>NUCLEOTIDE SEQUENCE [LARGE SCALE GENOMIC DNA]</scope>
    <source>
        <strain evidence="6">SpSt-573</strain>
    </source>
</reference>
<dbReference type="PANTHER" id="PTHR13903">
    <property type="entry name" value="PIRIN-RELATED"/>
    <property type="match status" value="1"/>
</dbReference>
<evidence type="ECO:0000313" key="6">
    <source>
        <dbReference type="EMBL" id="HGS22556.1"/>
    </source>
</evidence>
<evidence type="ECO:0000259" key="5">
    <source>
        <dbReference type="Pfam" id="PF05726"/>
    </source>
</evidence>
<accession>A0A7C4KIX9</accession>
<dbReference type="AlphaFoldDB" id="A0A7C4KIX9"/>
<evidence type="ECO:0000256" key="1">
    <source>
        <dbReference type="ARBA" id="ARBA00008416"/>
    </source>
</evidence>
<organism evidence="6">
    <name type="scientific">Anaerolinea thermolimosa</name>
    <dbReference type="NCBI Taxonomy" id="229919"/>
    <lineage>
        <taxon>Bacteria</taxon>
        <taxon>Bacillati</taxon>
        <taxon>Chloroflexota</taxon>
        <taxon>Anaerolineae</taxon>
        <taxon>Anaerolineales</taxon>
        <taxon>Anaerolineaceae</taxon>
        <taxon>Anaerolinea</taxon>
    </lineage>
</organism>
<feature type="binding site" evidence="2">
    <location>
        <position position="61"/>
    </location>
    <ligand>
        <name>Fe cation</name>
        <dbReference type="ChEBI" id="CHEBI:24875"/>
    </ligand>
</feature>
<dbReference type="InterPro" id="IPR008778">
    <property type="entry name" value="Pirin_C_dom"/>
</dbReference>
<protein>
    <submittedName>
        <fullName evidence="6">Pirin family protein</fullName>
    </submittedName>
</protein>
<dbReference type="InterPro" id="IPR012093">
    <property type="entry name" value="Pirin"/>
</dbReference>
<evidence type="ECO:0000256" key="2">
    <source>
        <dbReference type="PIRSR" id="PIRSR006232-1"/>
    </source>
</evidence>
<evidence type="ECO:0000256" key="3">
    <source>
        <dbReference type="RuleBase" id="RU003457"/>
    </source>
</evidence>
<dbReference type="CDD" id="cd02909">
    <property type="entry name" value="cupin_pirin_N"/>
    <property type="match status" value="1"/>
</dbReference>